<name>A0A3M8Q805_9GAMM</name>
<evidence type="ECO:0000256" key="3">
    <source>
        <dbReference type="ARBA" id="ARBA00023163"/>
    </source>
</evidence>
<dbReference type="Gene3D" id="1.10.10.10">
    <property type="entry name" value="Winged helix-like DNA-binding domain superfamily/Winged helix DNA-binding domain"/>
    <property type="match status" value="1"/>
</dbReference>
<comment type="similarity">
    <text evidence="1">Belongs to the LysR transcriptional regulatory family.</text>
</comment>
<dbReference type="Pfam" id="PF00126">
    <property type="entry name" value="HTH_1"/>
    <property type="match status" value="1"/>
</dbReference>
<dbReference type="InterPro" id="IPR000847">
    <property type="entry name" value="LysR_HTH_N"/>
</dbReference>
<dbReference type="SUPFAM" id="SSF46785">
    <property type="entry name" value="Winged helix' DNA-binding domain"/>
    <property type="match status" value="1"/>
</dbReference>
<dbReference type="PROSITE" id="PS50931">
    <property type="entry name" value="HTH_LYSR"/>
    <property type="match status" value="1"/>
</dbReference>
<evidence type="ECO:0000259" key="4">
    <source>
        <dbReference type="PROSITE" id="PS50931"/>
    </source>
</evidence>
<dbReference type="PANTHER" id="PTHR30126">
    <property type="entry name" value="HTH-TYPE TRANSCRIPTIONAL REGULATOR"/>
    <property type="match status" value="1"/>
</dbReference>
<dbReference type="InterPro" id="IPR036390">
    <property type="entry name" value="WH_DNA-bd_sf"/>
</dbReference>
<keyword evidence="2" id="KW-0805">Transcription regulation</keyword>
<keyword evidence="3" id="KW-0804">Transcription</keyword>
<dbReference type="Proteomes" id="UP000280507">
    <property type="component" value="Unassembled WGS sequence"/>
</dbReference>
<dbReference type="PANTHER" id="PTHR30126:SF39">
    <property type="entry name" value="HTH-TYPE TRANSCRIPTIONAL REGULATOR CYSL"/>
    <property type="match status" value="1"/>
</dbReference>
<organism evidence="5 6">
    <name type="scientific">Marinomonas hwangdonensis</name>
    <dbReference type="NCBI Taxonomy" id="1053647"/>
    <lineage>
        <taxon>Bacteria</taxon>
        <taxon>Pseudomonadati</taxon>
        <taxon>Pseudomonadota</taxon>
        <taxon>Gammaproteobacteria</taxon>
        <taxon>Oceanospirillales</taxon>
        <taxon>Oceanospirillaceae</taxon>
        <taxon>Marinomonas</taxon>
    </lineage>
</organism>
<dbReference type="EMBL" id="RIZG01000002">
    <property type="protein sequence ID" value="RNF52145.1"/>
    <property type="molecule type" value="Genomic_DNA"/>
</dbReference>
<evidence type="ECO:0000313" key="6">
    <source>
        <dbReference type="Proteomes" id="UP000280507"/>
    </source>
</evidence>
<protein>
    <submittedName>
        <fullName evidence="5">LysR family transcriptional regulator</fullName>
    </submittedName>
</protein>
<dbReference type="RefSeq" id="WP_123094694.1">
    <property type="nucleotide sequence ID" value="NZ_RIZG01000002.1"/>
</dbReference>
<feature type="domain" description="HTH lysR-type" evidence="4">
    <location>
        <begin position="2"/>
        <end position="59"/>
    </location>
</feature>
<evidence type="ECO:0000256" key="1">
    <source>
        <dbReference type="ARBA" id="ARBA00009437"/>
    </source>
</evidence>
<dbReference type="PRINTS" id="PR00039">
    <property type="entry name" value="HTHLYSR"/>
</dbReference>
<keyword evidence="6" id="KW-1185">Reference proteome</keyword>
<dbReference type="GO" id="GO:0000976">
    <property type="term" value="F:transcription cis-regulatory region binding"/>
    <property type="evidence" value="ECO:0007669"/>
    <property type="project" value="TreeGrafter"/>
</dbReference>
<comment type="caution">
    <text evidence="5">The sequence shown here is derived from an EMBL/GenBank/DDBJ whole genome shotgun (WGS) entry which is preliminary data.</text>
</comment>
<gene>
    <name evidence="5" type="ORF">EBI00_04365</name>
</gene>
<dbReference type="AlphaFoldDB" id="A0A3M8Q805"/>
<sequence length="106" mass="12096">MLNTQHLITFKALVETGSFTKTAKLLGLTQPAVSQHIQKLERCLGESLLVRHGRITDMTPAGEVLWQHIRELELCYEHFIDSWEAYLAARSAKVLDTVLPERQEHS</sequence>
<dbReference type="OrthoDB" id="5289754at2"/>
<dbReference type="InterPro" id="IPR036388">
    <property type="entry name" value="WH-like_DNA-bd_sf"/>
</dbReference>
<dbReference type="GO" id="GO:0003700">
    <property type="term" value="F:DNA-binding transcription factor activity"/>
    <property type="evidence" value="ECO:0007669"/>
    <property type="project" value="InterPro"/>
</dbReference>
<proteinExistence type="inferred from homology"/>
<reference evidence="5 6" key="1">
    <citation type="journal article" date="2012" name="Int. J. Syst. Evol. Microbiol.">
        <title>Marinomonas hwangdonensis sp. nov., isolated from seawater.</title>
        <authorList>
            <person name="Jung Y.T."/>
            <person name="Oh T.K."/>
            <person name="Yoon J.H."/>
        </authorList>
    </citation>
    <scope>NUCLEOTIDE SEQUENCE [LARGE SCALE GENOMIC DNA]</scope>
    <source>
        <strain evidence="5 6">HDW-15</strain>
    </source>
</reference>
<accession>A0A3M8Q805</accession>
<evidence type="ECO:0000313" key="5">
    <source>
        <dbReference type="EMBL" id="RNF52145.1"/>
    </source>
</evidence>
<evidence type="ECO:0000256" key="2">
    <source>
        <dbReference type="ARBA" id="ARBA00023015"/>
    </source>
</evidence>